<dbReference type="Proteomes" id="UP001200313">
    <property type="component" value="Unassembled WGS sequence"/>
</dbReference>
<name>A0ABS9MA96_9FIRM</name>
<organism evidence="1 2">
    <name type="scientific">Intestinimonas massiliensis</name>
    <name type="common">ex Afouda et al. 2020</name>
    <dbReference type="NCBI Taxonomy" id="1673721"/>
    <lineage>
        <taxon>Bacteria</taxon>
        <taxon>Bacillati</taxon>
        <taxon>Bacillota</taxon>
        <taxon>Clostridia</taxon>
        <taxon>Eubacteriales</taxon>
        <taxon>Intestinimonas</taxon>
    </lineage>
</organism>
<comment type="caution">
    <text evidence="1">The sequence shown here is derived from an EMBL/GenBank/DDBJ whole genome shotgun (WGS) entry which is preliminary data.</text>
</comment>
<proteinExistence type="predicted"/>
<dbReference type="EMBL" id="JAKNJB010000020">
    <property type="protein sequence ID" value="MCG4527732.1"/>
    <property type="molecule type" value="Genomic_DNA"/>
</dbReference>
<sequence length="80" mass="9013">MIIQVSLLDFLAHKAECRISDLPTVAKEEPIRISHAVMWLKPDAESLAGWNDALGYLFRLPPAESCEEARKQLLMALHRG</sequence>
<accession>A0ABS9MA96</accession>
<keyword evidence="2" id="KW-1185">Reference proteome</keyword>
<evidence type="ECO:0000313" key="1">
    <source>
        <dbReference type="EMBL" id="MCG4527732.1"/>
    </source>
</evidence>
<protein>
    <submittedName>
        <fullName evidence="1">Uncharacterized protein</fullName>
    </submittedName>
</protein>
<gene>
    <name evidence="1" type="ORF">L0P79_11665</name>
</gene>
<reference evidence="1 2" key="1">
    <citation type="submission" date="2022-01" db="EMBL/GenBank/DDBJ databases">
        <title>Collection of gut derived symbiotic bacterial strains cultured from healthy donors.</title>
        <authorList>
            <person name="Lin H."/>
            <person name="Kohout C."/>
            <person name="Waligurski E."/>
            <person name="Pamer E.G."/>
        </authorList>
    </citation>
    <scope>NUCLEOTIDE SEQUENCE [LARGE SCALE GENOMIC DNA]</scope>
    <source>
        <strain evidence="1 2">DFI.3.7</strain>
    </source>
</reference>
<dbReference type="RefSeq" id="WP_238074323.1">
    <property type="nucleotide sequence ID" value="NZ_JAKNJB010000020.1"/>
</dbReference>
<evidence type="ECO:0000313" key="2">
    <source>
        <dbReference type="Proteomes" id="UP001200313"/>
    </source>
</evidence>